<evidence type="ECO:0000256" key="3">
    <source>
        <dbReference type="ARBA" id="ARBA00023242"/>
    </source>
</evidence>
<sequence>MEVDPAIPKERPPPKKRRRIVVSCTECHRRKQKCDRELPCANCKTRCREFACAYENGAPTAARAQVKRDEYSEPKTHTPPQSTEAPLSTMAASLGYSQTGTTTMGFLKKIESAGANDQPHHTPHTSQQDSLALKEKYKGLIRQLPAKVYLDELIAIFFKDHNWQYAGIDEEIFKKQYREWFDTPFTVLSTKGPEGLSPELRTFPAVLFQIIAISLLSLLEGPHSMFDTLKYAGDMTFEDLAKDYSESGTNIANLFAKKHLTVTTVEAQFLRSCFLKSTNNVTESWHVIGTAIRDAQELGLHRDSLDPKPLNQSIKEVLRNQWVVQRRRKLYLILVLWDINMSLVLGRPGCINERHGFPTLPVDTVVPSDTFNMPVIPRDEDKDPPTPLTKLLWWAKLAEPLRDIQALEQEGSYPKDFRRVDMIHHKILALEDKRPGCLRDVNPDTRWDHLPELWWLPEARKYMTQLHQFSLMALHRPYMFHREQSRTEALKASLEMLELQGKAFEGLSPNKWRDFMLFFGSFDAIVTITAIYMVYPREHPEYLSSALRNFHATVQRFSVMQDRNPLARSAQGVIKAIHATFTKAVGGAPTPQMHKHDDYTGADSASAPSGRDSRESGYESASGSRAGTTADAAAQLPPVTPASQWLPALDDLTGLATLYPTSDLIYNDLTALQSNEYMTSVDDPNSGPQMGDLSWQFGGLFGEDTVWQLLNQYQAGTPG</sequence>
<name>A0A8K0SUJ6_9HYPO</name>
<feature type="compositionally biased region" description="Basic and acidic residues" evidence="4">
    <location>
        <begin position="66"/>
        <end position="76"/>
    </location>
</feature>
<dbReference type="Pfam" id="PF00172">
    <property type="entry name" value="Zn_clus"/>
    <property type="match status" value="1"/>
</dbReference>
<dbReference type="PANTHER" id="PTHR31001">
    <property type="entry name" value="UNCHARACTERIZED TRANSCRIPTIONAL REGULATORY PROTEIN"/>
    <property type="match status" value="1"/>
</dbReference>
<dbReference type="Pfam" id="PF04082">
    <property type="entry name" value="Fungal_trans"/>
    <property type="match status" value="1"/>
</dbReference>
<dbReference type="SMART" id="SM00906">
    <property type="entry name" value="Fungal_trans"/>
    <property type="match status" value="1"/>
</dbReference>
<evidence type="ECO:0000256" key="4">
    <source>
        <dbReference type="SAM" id="MobiDB-lite"/>
    </source>
</evidence>
<evidence type="ECO:0000313" key="7">
    <source>
        <dbReference type="Proteomes" id="UP000813444"/>
    </source>
</evidence>
<dbReference type="EMBL" id="JAGPNK010000005">
    <property type="protein sequence ID" value="KAH7321205.1"/>
    <property type="molecule type" value="Genomic_DNA"/>
</dbReference>
<protein>
    <recommendedName>
        <fullName evidence="5">Zn(2)-C6 fungal-type domain-containing protein</fullName>
    </recommendedName>
</protein>
<dbReference type="OrthoDB" id="10263753at2759"/>
<dbReference type="GO" id="GO:0000981">
    <property type="term" value="F:DNA-binding transcription factor activity, RNA polymerase II-specific"/>
    <property type="evidence" value="ECO:0007669"/>
    <property type="project" value="InterPro"/>
</dbReference>
<comment type="caution">
    <text evidence="6">The sequence shown here is derived from an EMBL/GenBank/DDBJ whole genome shotgun (WGS) entry which is preliminary data.</text>
</comment>
<dbReference type="PROSITE" id="PS50048">
    <property type="entry name" value="ZN2_CY6_FUNGAL_2"/>
    <property type="match status" value="1"/>
</dbReference>
<accession>A0A8K0SUJ6</accession>
<evidence type="ECO:0000256" key="2">
    <source>
        <dbReference type="ARBA" id="ARBA00022723"/>
    </source>
</evidence>
<dbReference type="InterPro" id="IPR050613">
    <property type="entry name" value="Sec_Metabolite_Reg"/>
</dbReference>
<dbReference type="GO" id="GO:0006351">
    <property type="term" value="P:DNA-templated transcription"/>
    <property type="evidence" value="ECO:0007669"/>
    <property type="project" value="InterPro"/>
</dbReference>
<organism evidence="6 7">
    <name type="scientific">Stachybotrys elegans</name>
    <dbReference type="NCBI Taxonomy" id="80388"/>
    <lineage>
        <taxon>Eukaryota</taxon>
        <taxon>Fungi</taxon>
        <taxon>Dikarya</taxon>
        <taxon>Ascomycota</taxon>
        <taxon>Pezizomycotina</taxon>
        <taxon>Sordariomycetes</taxon>
        <taxon>Hypocreomycetidae</taxon>
        <taxon>Hypocreales</taxon>
        <taxon>Stachybotryaceae</taxon>
        <taxon>Stachybotrys</taxon>
    </lineage>
</organism>
<dbReference type="SMART" id="SM00066">
    <property type="entry name" value="GAL4"/>
    <property type="match status" value="1"/>
</dbReference>
<feature type="domain" description="Zn(2)-C6 fungal-type" evidence="5">
    <location>
        <begin position="23"/>
        <end position="54"/>
    </location>
</feature>
<keyword evidence="3" id="KW-0539">Nucleus</keyword>
<reference evidence="6" key="1">
    <citation type="journal article" date="2021" name="Nat. Commun.">
        <title>Genetic determinants of endophytism in the Arabidopsis root mycobiome.</title>
        <authorList>
            <person name="Mesny F."/>
            <person name="Miyauchi S."/>
            <person name="Thiergart T."/>
            <person name="Pickel B."/>
            <person name="Atanasova L."/>
            <person name="Karlsson M."/>
            <person name="Huettel B."/>
            <person name="Barry K.W."/>
            <person name="Haridas S."/>
            <person name="Chen C."/>
            <person name="Bauer D."/>
            <person name="Andreopoulos W."/>
            <person name="Pangilinan J."/>
            <person name="LaButti K."/>
            <person name="Riley R."/>
            <person name="Lipzen A."/>
            <person name="Clum A."/>
            <person name="Drula E."/>
            <person name="Henrissat B."/>
            <person name="Kohler A."/>
            <person name="Grigoriev I.V."/>
            <person name="Martin F.M."/>
            <person name="Hacquard S."/>
        </authorList>
    </citation>
    <scope>NUCLEOTIDE SEQUENCE</scope>
    <source>
        <strain evidence="6">MPI-CAGE-CH-0235</strain>
    </source>
</reference>
<feature type="region of interest" description="Disordered" evidence="4">
    <location>
        <begin position="63"/>
        <end position="85"/>
    </location>
</feature>
<dbReference type="InterPro" id="IPR007219">
    <property type="entry name" value="XnlR_reg_dom"/>
</dbReference>
<evidence type="ECO:0000313" key="6">
    <source>
        <dbReference type="EMBL" id="KAH7321205.1"/>
    </source>
</evidence>
<dbReference type="Proteomes" id="UP000813444">
    <property type="component" value="Unassembled WGS sequence"/>
</dbReference>
<dbReference type="SUPFAM" id="SSF57701">
    <property type="entry name" value="Zn2/Cys6 DNA-binding domain"/>
    <property type="match status" value="1"/>
</dbReference>
<dbReference type="AlphaFoldDB" id="A0A8K0SUJ6"/>
<gene>
    <name evidence="6" type="ORF">B0I35DRAFT_209418</name>
</gene>
<dbReference type="InterPro" id="IPR001138">
    <property type="entry name" value="Zn2Cys6_DnaBD"/>
</dbReference>
<dbReference type="PROSITE" id="PS00463">
    <property type="entry name" value="ZN2_CY6_FUNGAL_1"/>
    <property type="match status" value="1"/>
</dbReference>
<evidence type="ECO:0000256" key="1">
    <source>
        <dbReference type="ARBA" id="ARBA00004123"/>
    </source>
</evidence>
<dbReference type="PANTHER" id="PTHR31001:SF87">
    <property type="entry name" value="COL-21"/>
    <property type="match status" value="1"/>
</dbReference>
<evidence type="ECO:0000259" key="5">
    <source>
        <dbReference type="PROSITE" id="PS50048"/>
    </source>
</evidence>
<proteinExistence type="predicted"/>
<feature type="region of interest" description="Disordered" evidence="4">
    <location>
        <begin position="587"/>
        <end position="630"/>
    </location>
</feature>
<dbReference type="CDD" id="cd12148">
    <property type="entry name" value="fungal_TF_MHR"/>
    <property type="match status" value="1"/>
</dbReference>
<keyword evidence="7" id="KW-1185">Reference proteome</keyword>
<comment type="subcellular location">
    <subcellularLocation>
        <location evidence="1">Nucleus</location>
    </subcellularLocation>
</comment>
<dbReference type="Gene3D" id="4.10.240.10">
    <property type="entry name" value="Zn(2)-C6 fungal-type DNA-binding domain"/>
    <property type="match status" value="1"/>
</dbReference>
<dbReference type="CDD" id="cd00067">
    <property type="entry name" value="GAL4"/>
    <property type="match status" value="1"/>
</dbReference>
<dbReference type="GO" id="GO:0003677">
    <property type="term" value="F:DNA binding"/>
    <property type="evidence" value="ECO:0007669"/>
    <property type="project" value="InterPro"/>
</dbReference>
<dbReference type="GO" id="GO:0005634">
    <property type="term" value="C:nucleus"/>
    <property type="evidence" value="ECO:0007669"/>
    <property type="project" value="UniProtKB-SubCell"/>
</dbReference>
<dbReference type="GO" id="GO:0008270">
    <property type="term" value="F:zinc ion binding"/>
    <property type="evidence" value="ECO:0007669"/>
    <property type="project" value="InterPro"/>
</dbReference>
<dbReference type="InterPro" id="IPR036864">
    <property type="entry name" value="Zn2-C6_fun-type_DNA-bd_sf"/>
</dbReference>
<keyword evidence="2" id="KW-0479">Metal-binding</keyword>